<comment type="caution">
    <text evidence="1">The sequence shown here is derived from an EMBL/GenBank/DDBJ whole genome shotgun (WGS) entry which is preliminary data.</text>
</comment>
<protein>
    <submittedName>
        <fullName evidence="1">Uncharacterized protein</fullName>
    </submittedName>
</protein>
<dbReference type="Proteomes" id="UP000294166">
    <property type="component" value="Unassembled WGS sequence"/>
</dbReference>
<name>A0A4Q5KSS6_9GAMM</name>
<dbReference type="AlphaFoldDB" id="A0A4Q5KSS6"/>
<sequence length="88" mass="10602">MLKQRNTFDYLIMSLLQYQGLIKKEAQKLIDTNIYQLTFEDVDSIKYYATHFGDTAKDKQISNILNRKRTEYFLYLQKQLNNPLFKIN</sequence>
<dbReference type="RefSeq" id="WP_130048492.1">
    <property type="nucleotide sequence ID" value="NZ_SEZK01000019.1"/>
</dbReference>
<dbReference type="Proteomes" id="UP000294063">
    <property type="component" value="Unassembled WGS sequence"/>
</dbReference>
<reference evidence="3 4" key="1">
    <citation type="submission" date="2019-02" db="EMBL/GenBank/DDBJ databases">
        <title>Genome sequences of Aliivibrio finisterrensis strains from farmed Atlantic salmon.</title>
        <authorList>
            <person name="Bowman J.P."/>
        </authorList>
    </citation>
    <scope>NUCLEOTIDE SEQUENCE [LARGE SCALE GENOMIC DNA]</scope>
    <source>
        <strain evidence="2 4">A21</strain>
        <strain evidence="1 3">A46</strain>
    </source>
</reference>
<dbReference type="EMBL" id="SEZK01000019">
    <property type="protein sequence ID" value="RYU50665.1"/>
    <property type="molecule type" value="Genomic_DNA"/>
</dbReference>
<evidence type="ECO:0000313" key="4">
    <source>
        <dbReference type="Proteomes" id="UP000294166"/>
    </source>
</evidence>
<accession>A0A4Q5KSS6</accession>
<evidence type="ECO:0000313" key="3">
    <source>
        <dbReference type="Proteomes" id="UP000294063"/>
    </source>
</evidence>
<keyword evidence="4" id="KW-1185">Reference proteome</keyword>
<organism evidence="1 3">
    <name type="scientific">Aliivibrio finisterrensis</name>
    <dbReference type="NCBI Taxonomy" id="511998"/>
    <lineage>
        <taxon>Bacteria</taxon>
        <taxon>Pseudomonadati</taxon>
        <taxon>Pseudomonadota</taxon>
        <taxon>Gammaproteobacteria</taxon>
        <taxon>Vibrionales</taxon>
        <taxon>Vibrionaceae</taxon>
        <taxon>Aliivibrio</taxon>
    </lineage>
</organism>
<evidence type="ECO:0000313" key="2">
    <source>
        <dbReference type="EMBL" id="RYU63706.1"/>
    </source>
</evidence>
<gene>
    <name evidence="2" type="ORF">ERW53_12540</name>
    <name evidence="1" type="ORF">ERW57_11785</name>
</gene>
<dbReference type="EMBL" id="SEZN01000022">
    <property type="protein sequence ID" value="RYU63706.1"/>
    <property type="molecule type" value="Genomic_DNA"/>
</dbReference>
<evidence type="ECO:0000313" key="1">
    <source>
        <dbReference type="EMBL" id="RYU50665.1"/>
    </source>
</evidence>
<proteinExistence type="predicted"/>